<dbReference type="RefSeq" id="XP_008903280.1">
    <property type="nucleotide sequence ID" value="XM_008905032.1"/>
</dbReference>
<evidence type="ECO:0000313" key="1">
    <source>
        <dbReference type="EMBL" id="ETN11486.1"/>
    </source>
</evidence>
<protein>
    <submittedName>
        <fullName evidence="1">Uncharacterized protein</fullName>
    </submittedName>
</protein>
<evidence type="ECO:0000313" key="2">
    <source>
        <dbReference type="Proteomes" id="UP000018817"/>
    </source>
</evidence>
<reference evidence="1 2" key="2">
    <citation type="submission" date="2013-11" db="EMBL/GenBank/DDBJ databases">
        <title>The Genome Sequence of Phytophthora parasitica INRA-310.</title>
        <authorList>
            <consortium name="The Broad Institute Genomics Platform"/>
            <person name="Russ C."/>
            <person name="Tyler B."/>
            <person name="Panabieres F."/>
            <person name="Shan W."/>
            <person name="Tripathy S."/>
            <person name="Grunwald N."/>
            <person name="Machado M."/>
            <person name="Johnson C.S."/>
            <person name="Arredondo F."/>
            <person name="Hong C."/>
            <person name="Coffey M."/>
            <person name="Young S.K."/>
            <person name="Zeng Q."/>
            <person name="Gargeya S."/>
            <person name="Fitzgerald M."/>
            <person name="Abouelleil A."/>
            <person name="Alvarado L."/>
            <person name="Chapman S.B."/>
            <person name="Gainer-Dewar J."/>
            <person name="Goldberg J."/>
            <person name="Griggs A."/>
            <person name="Gujja S."/>
            <person name="Hansen M."/>
            <person name="Howarth C."/>
            <person name="Imamovic A."/>
            <person name="Ireland A."/>
            <person name="Larimer J."/>
            <person name="McCowan C."/>
            <person name="Murphy C."/>
            <person name="Pearson M."/>
            <person name="Poon T.W."/>
            <person name="Priest M."/>
            <person name="Roberts A."/>
            <person name="Saif S."/>
            <person name="Shea T."/>
            <person name="Sykes S."/>
            <person name="Wortman J."/>
            <person name="Nusbaum C."/>
            <person name="Birren B."/>
        </authorList>
    </citation>
    <scope>NUCLEOTIDE SEQUENCE [LARGE SCALE GENOMIC DNA]</scope>
    <source>
        <strain evidence="1 2">INRA-310</strain>
    </source>
</reference>
<organism evidence="1 2">
    <name type="scientific">Phytophthora nicotianae (strain INRA-310)</name>
    <name type="common">Phytophthora parasitica</name>
    <dbReference type="NCBI Taxonomy" id="761204"/>
    <lineage>
        <taxon>Eukaryota</taxon>
        <taxon>Sar</taxon>
        <taxon>Stramenopiles</taxon>
        <taxon>Oomycota</taxon>
        <taxon>Peronosporomycetes</taxon>
        <taxon>Peronosporales</taxon>
        <taxon>Peronosporaceae</taxon>
        <taxon>Phytophthora</taxon>
    </lineage>
</organism>
<accession>W2QF38</accession>
<dbReference type="OMA" id="WTDDIIT"/>
<reference evidence="2" key="1">
    <citation type="submission" date="2011-12" db="EMBL/GenBank/DDBJ databases">
        <authorList>
            <consortium name="The Broad Institute Genome Sequencing Platform"/>
            <person name="Russ C."/>
            <person name="Tyler B."/>
            <person name="Panabieres F."/>
            <person name="Shan W."/>
            <person name="Tripathy S."/>
            <person name="Grunwald N."/>
            <person name="Machado M."/>
            <person name="Young S.K."/>
            <person name="Zeng Q."/>
            <person name="Gargeya S."/>
            <person name="Fitzgerald M."/>
            <person name="Haas B."/>
            <person name="Abouelleil A."/>
            <person name="Alvarado L."/>
            <person name="Arachchi H.M."/>
            <person name="Berlin A."/>
            <person name="Chapman S.B."/>
            <person name="Gearin G."/>
            <person name="Goldberg J."/>
            <person name="Griggs A."/>
            <person name="Gujja S."/>
            <person name="Hansen M."/>
            <person name="Heiman D."/>
            <person name="Howarth C."/>
            <person name="Larimer J."/>
            <person name="Lui A."/>
            <person name="MacDonald P.J.P."/>
            <person name="McCowen C."/>
            <person name="Montmayeur A."/>
            <person name="Murphy C."/>
            <person name="Neiman D."/>
            <person name="Pearson M."/>
            <person name="Priest M."/>
            <person name="Roberts A."/>
            <person name="Saif S."/>
            <person name="Shea T."/>
            <person name="Sisk P."/>
            <person name="Stolte C."/>
            <person name="Sykes S."/>
            <person name="Wortman J."/>
            <person name="Nusbaum C."/>
            <person name="Birren B."/>
        </authorList>
    </citation>
    <scope>NUCLEOTIDE SEQUENCE [LARGE SCALE GENOMIC DNA]</scope>
    <source>
        <strain evidence="2">INRA-310</strain>
    </source>
</reference>
<gene>
    <name evidence="1" type="ORF">PPTG_10362</name>
</gene>
<dbReference type="EMBL" id="KI669579">
    <property type="protein sequence ID" value="ETN11486.1"/>
    <property type="molecule type" value="Genomic_DNA"/>
</dbReference>
<dbReference type="AlphaFoldDB" id="W2QF38"/>
<proteinExistence type="predicted"/>
<dbReference type="Proteomes" id="UP000018817">
    <property type="component" value="Unassembled WGS sequence"/>
</dbReference>
<dbReference type="VEuPathDB" id="FungiDB:PPTG_10362"/>
<sequence length="73" mass="7972">MYKNESNYVIGKLEAVMVVFFVRAGRRGGYLASALLSGGMASFQAEMGGQKGLWTDDIITAKRILQGKEEIAK</sequence>
<name>W2QF38_PHYN3</name>
<dbReference type="GeneID" id="20179999"/>